<evidence type="ECO:0000313" key="2">
    <source>
        <dbReference type="EMBL" id="PVI04990.1"/>
    </source>
</evidence>
<dbReference type="PANTHER" id="PTHR38886:SF1">
    <property type="entry name" value="NACHT-NTPASE AND P-LOOP NTPASES N-TERMINAL DOMAIN-CONTAINING PROTEIN"/>
    <property type="match status" value="1"/>
</dbReference>
<feature type="domain" description="Ubiquitin-like" evidence="1">
    <location>
        <begin position="41"/>
        <end position="121"/>
    </location>
</feature>
<accession>A0A2V1E6T0</accession>
<organism evidence="2 3">
    <name type="scientific">Periconia macrospinosa</name>
    <dbReference type="NCBI Taxonomy" id="97972"/>
    <lineage>
        <taxon>Eukaryota</taxon>
        <taxon>Fungi</taxon>
        <taxon>Dikarya</taxon>
        <taxon>Ascomycota</taxon>
        <taxon>Pezizomycotina</taxon>
        <taxon>Dothideomycetes</taxon>
        <taxon>Pleosporomycetidae</taxon>
        <taxon>Pleosporales</taxon>
        <taxon>Massarineae</taxon>
        <taxon>Periconiaceae</taxon>
        <taxon>Periconia</taxon>
    </lineage>
</organism>
<gene>
    <name evidence="2" type="ORF">DM02DRAFT_611098</name>
</gene>
<proteinExistence type="predicted"/>
<protein>
    <recommendedName>
        <fullName evidence="1">Ubiquitin-like domain-containing protein</fullName>
    </recommendedName>
</protein>
<evidence type="ECO:0000313" key="3">
    <source>
        <dbReference type="Proteomes" id="UP000244855"/>
    </source>
</evidence>
<dbReference type="AlphaFoldDB" id="A0A2V1E6T0"/>
<dbReference type="PANTHER" id="PTHR38886">
    <property type="entry name" value="SESA DOMAIN-CONTAINING PROTEIN"/>
    <property type="match status" value="1"/>
</dbReference>
<reference evidence="2 3" key="1">
    <citation type="journal article" date="2018" name="Sci. Rep.">
        <title>Comparative genomics provides insights into the lifestyle and reveals functional heterogeneity of dark septate endophytic fungi.</title>
        <authorList>
            <person name="Knapp D.G."/>
            <person name="Nemeth J.B."/>
            <person name="Barry K."/>
            <person name="Hainaut M."/>
            <person name="Henrissat B."/>
            <person name="Johnson J."/>
            <person name="Kuo A."/>
            <person name="Lim J.H.P."/>
            <person name="Lipzen A."/>
            <person name="Nolan M."/>
            <person name="Ohm R.A."/>
            <person name="Tamas L."/>
            <person name="Grigoriev I.V."/>
            <person name="Spatafora J.W."/>
            <person name="Nagy L.G."/>
            <person name="Kovacs G.M."/>
        </authorList>
    </citation>
    <scope>NUCLEOTIDE SEQUENCE [LARGE SCALE GENOMIC DNA]</scope>
    <source>
        <strain evidence="2 3">DSE2036</strain>
    </source>
</reference>
<dbReference type="InterPro" id="IPR054464">
    <property type="entry name" value="ULD_fung"/>
</dbReference>
<sequence>MMKTQGSDLQKLMMEVLASNLQIYREVRAVRTQMPAQVLLQEPVLFWDARGHFAPFHLDFVNSAEAFIAVLRVRFKDVGLNKIEKGEFAISEVATKRDIDLLQSWSRCFRPGQKVNMSMIFDLTPENKDNSCPVCGFINSGSSDTEIKWYEGFKGTD</sequence>
<dbReference type="Pfam" id="PF22893">
    <property type="entry name" value="ULD_2"/>
    <property type="match status" value="1"/>
</dbReference>
<dbReference type="OrthoDB" id="3045089at2759"/>
<keyword evidence="3" id="KW-1185">Reference proteome</keyword>
<dbReference type="Proteomes" id="UP000244855">
    <property type="component" value="Unassembled WGS sequence"/>
</dbReference>
<evidence type="ECO:0000259" key="1">
    <source>
        <dbReference type="Pfam" id="PF22893"/>
    </source>
</evidence>
<name>A0A2V1E6T0_9PLEO</name>
<dbReference type="EMBL" id="KZ805317">
    <property type="protein sequence ID" value="PVI04990.1"/>
    <property type="molecule type" value="Genomic_DNA"/>
</dbReference>